<dbReference type="RefSeq" id="WP_106263935.1">
    <property type="nucleotide sequence ID" value="NZ_PVTQ01000005.1"/>
</dbReference>
<dbReference type="PROSITE" id="PS50931">
    <property type="entry name" value="HTH_LYSR"/>
    <property type="match status" value="1"/>
</dbReference>
<dbReference type="GO" id="GO:0003700">
    <property type="term" value="F:DNA-binding transcription factor activity"/>
    <property type="evidence" value="ECO:0007669"/>
    <property type="project" value="InterPro"/>
</dbReference>
<evidence type="ECO:0000256" key="2">
    <source>
        <dbReference type="ARBA" id="ARBA00023015"/>
    </source>
</evidence>
<gene>
    <name evidence="7" type="ORF">CLV74_10593</name>
</gene>
<dbReference type="AlphaFoldDB" id="A0A2T0WTT5"/>
<organism evidence="7 8">
    <name type="scientific">Donghicola tyrosinivorans</name>
    <dbReference type="NCBI Taxonomy" id="1652492"/>
    <lineage>
        <taxon>Bacteria</taxon>
        <taxon>Pseudomonadati</taxon>
        <taxon>Pseudomonadota</taxon>
        <taxon>Alphaproteobacteria</taxon>
        <taxon>Rhodobacterales</taxon>
        <taxon>Roseobacteraceae</taxon>
        <taxon>Donghicola</taxon>
    </lineage>
</organism>
<keyword evidence="4" id="KW-0804">Transcription</keyword>
<comment type="similarity">
    <text evidence="1">Belongs to the LysR transcriptional regulatory family.</text>
</comment>
<comment type="caution">
    <text evidence="7">The sequence shown here is derived from an EMBL/GenBank/DDBJ whole genome shotgun (WGS) entry which is preliminary data.</text>
</comment>
<dbReference type="OrthoDB" id="7768317at2"/>
<evidence type="ECO:0000313" key="8">
    <source>
        <dbReference type="Proteomes" id="UP000238392"/>
    </source>
</evidence>
<dbReference type="GO" id="GO:0003677">
    <property type="term" value="F:DNA binding"/>
    <property type="evidence" value="ECO:0007669"/>
    <property type="project" value="UniProtKB-KW"/>
</dbReference>
<dbReference type="Gene3D" id="1.10.10.10">
    <property type="entry name" value="Winged helix-like DNA-binding domain superfamily/Winged helix DNA-binding domain"/>
    <property type="match status" value="1"/>
</dbReference>
<dbReference type="SUPFAM" id="SSF53850">
    <property type="entry name" value="Periplasmic binding protein-like II"/>
    <property type="match status" value="1"/>
</dbReference>
<proteinExistence type="inferred from homology"/>
<keyword evidence="2" id="KW-0805">Transcription regulation</keyword>
<accession>A0A2T0WTT5</accession>
<dbReference type="InterPro" id="IPR050176">
    <property type="entry name" value="LTTR"/>
</dbReference>
<dbReference type="EMBL" id="PVTQ01000005">
    <property type="protein sequence ID" value="PRY90113.1"/>
    <property type="molecule type" value="Genomic_DNA"/>
</dbReference>
<dbReference type="InterPro" id="IPR036388">
    <property type="entry name" value="WH-like_DNA-bd_sf"/>
</dbReference>
<reference evidence="7 8" key="1">
    <citation type="submission" date="2018-03" db="EMBL/GenBank/DDBJ databases">
        <title>Genomic Encyclopedia of Archaeal and Bacterial Type Strains, Phase II (KMG-II): from individual species to whole genera.</title>
        <authorList>
            <person name="Goeker M."/>
        </authorList>
    </citation>
    <scope>NUCLEOTIDE SEQUENCE [LARGE SCALE GENOMIC DNA]</scope>
    <source>
        <strain evidence="7 8">DSM 100212</strain>
    </source>
</reference>
<dbReference type="SUPFAM" id="SSF46785">
    <property type="entry name" value="Winged helix' DNA-binding domain"/>
    <property type="match status" value="1"/>
</dbReference>
<keyword evidence="3 7" id="KW-0238">DNA-binding</keyword>
<evidence type="ECO:0000256" key="5">
    <source>
        <dbReference type="SAM" id="Coils"/>
    </source>
</evidence>
<keyword evidence="8" id="KW-1185">Reference proteome</keyword>
<evidence type="ECO:0000313" key="7">
    <source>
        <dbReference type="EMBL" id="PRY90113.1"/>
    </source>
</evidence>
<dbReference type="PANTHER" id="PTHR30579:SF3">
    <property type="entry name" value="TRANSCRIPTIONAL REGULATORY PROTEIN"/>
    <property type="match status" value="1"/>
</dbReference>
<keyword evidence="5" id="KW-0175">Coiled coil</keyword>
<name>A0A2T0WTT5_9RHOB</name>
<dbReference type="Proteomes" id="UP000238392">
    <property type="component" value="Unassembled WGS sequence"/>
</dbReference>
<sequence length="281" mass="31436">MQNWDDLKYCLALKRYRTMTAAASALGTNTATVSRRIDRMNETYRHPLFKKEGHQWRPTRVAEHLISLAENTEEALQTLEVELNDEPKEQVLRIHGVFPLLQSDLGALISTLYRTLDGLELTVAAAPASLAFGETDIAVSTTPPEEGRIISQKIGTITERVYAHQNFIGSLEGWAKLNGDTIHEELHDQLFMAFDSPAKLSIDGVDTAYQIIGAFPLCCIFNDTFAQSDRSLVPVDGYPVSTHEIWVSYHTSRKNDPLVRQAIDCISDMPLGDKPTERYSA</sequence>
<dbReference type="InterPro" id="IPR036390">
    <property type="entry name" value="WH_DNA-bd_sf"/>
</dbReference>
<dbReference type="Pfam" id="PF00126">
    <property type="entry name" value="HTH_1"/>
    <property type="match status" value="1"/>
</dbReference>
<feature type="coiled-coil region" evidence="5">
    <location>
        <begin position="62"/>
        <end position="89"/>
    </location>
</feature>
<evidence type="ECO:0000256" key="1">
    <source>
        <dbReference type="ARBA" id="ARBA00009437"/>
    </source>
</evidence>
<dbReference type="PANTHER" id="PTHR30579">
    <property type="entry name" value="TRANSCRIPTIONAL REGULATOR"/>
    <property type="match status" value="1"/>
</dbReference>
<evidence type="ECO:0000256" key="4">
    <source>
        <dbReference type="ARBA" id="ARBA00023163"/>
    </source>
</evidence>
<evidence type="ECO:0000256" key="3">
    <source>
        <dbReference type="ARBA" id="ARBA00023125"/>
    </source>
</evidence>
<feature type="domain" description="HTH lysR-type" evidence="6">
    <location>
        <begin position="1"/>
        <end position="59"/>
    </location>
</feature>
<evidence type="ECO:0000259" key="6">
    <source>
        <dbReference type="PROSITE" id="PS50931"/>
    </source>
</evidence>
<protein>
    <submittedName>
        <fullName evidence="7">DNA-binding transcriptional LysR family regulator</fullName>
    </submittedName>
</protein>
<dbReference type="InterPro" id="IPR000847">
    <property type="entry name" value="LysR_HTH_N"/>
</dbReference>